<evidence type="ECO:0000256" key="2">
    <source>
        <dbReference type="ARBA" id="ARBA00022630"/>
    </source>
</evidence>
<dbReference type="InterPro" id="IPR001709">
    <property type="entry name" value="Flavoprot_Pyr_Nucl_cyt_Rdtase"/>
</dbReference>
<evidence type="ECO:0000313" key="12">
    <source>
        <dbReference type="Proteomes" id="UP000008291"/>
    </source>
</evidence>
<dbReference type="InterPro" id="IPR039261">
    <property type="entry name" value="FNR_nucleotide-bd"/>
</dbReference>
<keyword evidence="8" id="KW-0411">Iron-sulfur</keyword>
<dbReference type="GO" id="GO:0046872">
    <property type="term" value="F:metal ion binding"/>
    <property type="evidence" value="ECO:0007669"/>
    <property type="project" value="UniProtKB-KW"/>
</dbReference>
<accession>Q3SJU2</accession>
<dbReference type="GO" id="GO:0051537">
    <property type="term" value="F:2 iron, 2 sulfur cluster binding"/>
    <property type="evidence" value="ECO:0007669"/>
    <property type="project" value="UniProtKB-KW"/>
</dbReference>
<dbReference type="PANTHER" id="PTHR47354:SF6">
    <property type="entry name" value="NADH OXIDOREDUCTASE HCR"/>
    <property type="match status" value="1"/>
</dbReference>
<dbReference type="PRINTS" id="PR00406">
    <property type="entry name" value="CYTB5RDTASE"/>
</dbReference>
<dbReference type="Pfam" id="PF00970">
    <property type="entry name" value="FAD_binding_6"/>
    <property type="match status" value="1"/>
</dbReference>
<dbReference type="InterPro" id="IPR050415">
    <property type="entry name" value="MRET"/>
</dbReference>
<name>Q3SJU2_THIDA</name>
<evidence type="ECO:0000256" key="7">
    <source>
        <dbReference type="ARBA" id="ARBA00023004"/>
    </source>
</evidence>
<dbReference type="STRING" id="292415.Tbd_1104"/>
<sequence length="234" mass="25801">MHVFEAEIAAVVAATPQIRVLRLAVADPGFRFLPGQWVDLSVDVDGARHTSGYSITTSPLHPGTIELAVKASARHPLARWVHDEAAPGDRVRVSQGQGPFVYLPEMSDNVVLIGGGVGITPMLSIFRHVRDAGLGTQAHLVYSVSDSREILFRDELEAAVRNHRNLHLSITVTQPDPAWHGLTGRIDPVKLHALDVPDDTLYYLCGPRGMVEDMSTLLHDLGVPMNRIIFEKWW</sequence>
<dbReference type="CDD" id="cd00322">
    <property type="entry name" value="FNR_like"/>
    <property type="match status" value="1"/>
</dbReference>
<evidence type="ECO:0000256" key="6">
    <source>
        <dbReference type="ARBA" id="ARBA00023002"/>
    </source>
</evidence>
<gene>
    <name evidence="11" type="ordered locus">Tbd_1104</name>
</gene>
<dbReference type="PRINTS" id="PR00371">
    <property type="entry name" value="FPNCR"/>
</dbReference>
<dbReference type="Gene3D" id="3.40.50.80">
    <property type="entry name" value="Nucleotide-binding domain of ferredoxin-NADP reductase (FNR) module"/>
    <property type="match status" value="1"/>
</dbReference>
<dbReference type="InterPro" id="IPR001433">
    <property type="entry name" value="OxRdtase_FAD/NAD-bd"/>
</dbReference>
<evidence type="ECO:0000256" key="1">
    <source>
        <dbReference type="ARBA" id="ARBA00001974"/>
    </source>
</evidence>
<dbReference type="InterPro" id="IPR017938">
    <property type="entry name" value="Riboflavin_synthase-like_b-brl"/>
</dbReference>
<evidence type="ECO:0000256" key="4">
    <source>
        <dbReference type="ARBA" id="ARBA00022723"/>
    </source>
</evidence>
<evidence type="ECO:0000256" key="8">
    <source>
        <dbReference type="ARBA" id="ARBA00023014"/>
    </source>
</evidence>
<feature type="domain" description="FAD-binding FR-type" evidence="10">
    <location>
        <begin position="1"/>
        <end position="103"/>
    </location>
</feature>
<dbReference type="Proteomes" id="UP000008291">
    <property type="component" value="Chromosome"/>
</dbReference>
<keyword evidence="4" id="KW-0479">Metal-binding</keyword>
<organism evidence="11 12">
    <name type="scientific">Thiobacillus denitrificans (strain ATCC 25259 / T1)</name>
    <dbReference type="NCBI Taxonomy" id="292415"/>
    <lineage>
        <taxon>Bacteria</taxon>
        <taxon>Pseudomonadati</taxon>
        <taxon>Pseudomonadota</taxon>
        <taxon>Betaproteobacteria</taxon>
        <taxon>Nitrosomonadales</taxon>
        <taxon>Thiobacillaceae</taxon>
        <taxon>Thiobacillus</taxon>
    </lineage>
</organism>
<dbReference type="SUPFAM" id="SSF63380">
    <property type="entry name" value="Riboflavin synthase domain-like"/>
    <property type="match status" value="1"/>
</dbReference>
<dbReference type="SUPFAM" id="SSF52343">
    <property type="entry name" value="Ferredoxin reductase-like, C-terminal NADP-linked domain"/>
    <property type="match status" value="1"/>
</dbReference>
<dbReference type="Pfam" id="PF00175">
    <property type="entry name" value="NAD_binding_1"/>
    <property type="match status" value="1"/>
</dbReference>
<dbReference type="EMBL" id="CP000116">
    <property type="protein sequence ID" value="AAZ97057.1"/>
    <property type="molecule type" value="Genomic_DNA"/>
</dbReference>
<dbReference type="KEGG" id="tbd:Tbd_1104"/>
<dbReference type="eggNOG" id="COG1018">
    <property type="taxonomic scope" value="Bacteria"/>
</dbReference>
<evidence type="ECO:0000256" key="9">
    <source>
        <dbReference type="ARBA" id="ARBA00034078"/>
    </source>
</evidence>
<reference evidence="11 12" key="1">
    <citation type="journal article" date="2006" name="J. Bacteriol.">
        <title>The genome sequence of the obligately chemolithoautotrophic, facultatively anaerobic bacterium Thiobacillus denitrificans.</title>
        <authorList>
            <person name="Beller H.R."/>
            <person name="Chain P.S."/>
            <person name="Letain T.E."/>
            <person name="Chakicherla A."/>
            <person name="Larimer F.W."/>
            <person name="Richardson P.M."/>
            <person name="Coleman M.A."/>
            <person name="Wood A.P."/>
            <person name="Kelly D.P."/>
        </authorList>
    </citation>
    <scope>NUCLEOTIDE SEQUENCE [LARGE SCALE GENOMIC DNA]</scope>
    <source>
        <strain evidence="11 12">ATCC 25259</strain>
    </source>
</reference>
<keyword evidence="6" id="KW-0560">Oxidoreductase</keyword>
<proteinExistence type="predicted"/>
<evidence type="ECO:0000259" key="10">
    <source>
        <dbReference type="PROSITE" id="PS51384"/>
    </source>
</evidence>
<protein>
    <submittedName>
        <fullName evidence="11">Conserved hyothetical protein</fullName>
    </submittedName>
</protein>
<evidence type="ECO:0000313" key="11">
    <source>
        <dbReference type="EMBL" id="AAZ97057.1"/>
    </source>
</evidence>
<evidence type="ECO:0000256" key="3">
    <source>
        <dbReference type="ARBA" id="ARBA00022714"/>
    </source>
</evidence>
<keyword evidence="5" id="KW-0274">FAD</keyword>
<comment type="cofactor">
    <cofactor evidence="9">
        <name>[2Fe-2S] cluster</name>
        <dbReference type="ChEBI" id="CHEBI:190135"/>
    </cofactor>
</comment>
<dbReference type="PROSITE" id="PS51384">
    <property type="entry name" value="FAD_FR"/>
    <property type="match status" value="1"/>
</dbReference>
<dbReference type="GO" id="GO:0016491">
    <property type="term" value="F:oxidoreductase activity"/>
    <property type="evidence" value="ECO:0007669"/>
    <property type="project" value="UniProtKB-KW"/>
</dbReference>
<keyword evidence="3" id="KW-0001">2Fe-2S</keyword>
<dbReference type="AlphaFoldDB" id="Q3SJU2"/>
<keyword evidence="12" id="KW-1185">Reference proteome</keyword>
<dbReference type="PANTHER" id="PTHR47354">
    <property type="entry name" value="NADH OXIDOREDUCTASE HCR"/>
    <property type="match status" value="1"/>
</dbReference>
<dbReference type="OrthoDB" id="544091at2"/>
<evidence type="ECO:0000256" key="5">
    <source>
        <dbReference type="ARBA" id="ARBA00022827"/>
    </source>
</evidence>
<dbReference type="HOGENOM" id="CLU_003827_7_1_4"/>
<dbReference type="InterPro" id="IPR017927">
    <property type="entry name" value="FAD-bd_FR_type"/>
</dbReference>
<keyword evidence="7" id="KW-0408">Iron</keyword>
<comment type="cofactor">
    <cofactor evidence="1">
        <name>FAD</name>
        <dbReference type="ChEBI" id="CHEBI:57692"/>
    </cofactor>
</comment>
<dbReference type="RefSeq" id="WP_011311616.1">
    <property type="nucleotide sequence ID" value="NC_007404.1"/>
</dbReference>
<dbReference type="Gene3D" id="2.40.30.10">
    <property type="entry name" value="Translation factors"/>
    <property type="match status" value="1"/>
</dbReference>
<keyword evidence="2" id="KW-0285">Flavoprotein</keyword>
<dbReference type="InterPro" id="IPR008333">
    <property type="entry name" value="Cbr1-like_FAD-bd_dom"/>
</dbReference>